<gene>
    <name evidence="7" type="ORF">F3Y22_tig00111812pilonHSYRG00075</name>
</gene>
<evidence type="ECO:0000313" key="8">
    <source>
        <dbReference type="Proteomes" id="UP000436088"/>
    </source>
</evidence>
<dbReference type="AlphaFoldDB" id="A0A6A2XCX4"/>
<dbReference type="InterPro" id="IPR036875">
    <property type="entry name" value="Znf_CCHC_sf"/>
</dbReference>
<keyword evidence="3" id="KW-0862">Zinc</keyword>
<dbReference type="PANTHER" id="PTHR33680">
    <property type="entry name" value="OS07G0190500 PROTEIN"/>
    <property type="match status" value="1"/>
</dbReference>
<evidence type="ECO:0000259" key="5">
    <source>
        <dbReference type="PROSITE" id="PS50158"/>
    </source>
</evidence>
<dbReference type="InterPro" id="IPR001878">
    <property type="entry name" value="Znf_CCHC"/>
</dbReference>
<keyword evidence="1" id="KW-0479">Metal-binding</keyword>
<feature type="domain" description="GRF-type" evidence="6">
    <location>
        <begin position="1"/>
        <end position="35"/>
    </location>
</feature>
<dbReference type="InterPro" id="IPR010666">
    <property type="entry name" value="Znf_GRF"/>
</dbReference>
<dbReference type="PROSITE" id="PS50158">
    <property type="entry name" value="ZF_CCHC"/>
    <property type="match status" value="1"/>
</dbReference>
<dbReference type="OrthoDB" id="940393at2759"/>
<proteinExistence type="predicted"/>
<keyword evidence="2 4" id="KW-0863">Zinc-finger</keyword>
<dbReference type="Gene3D" id="4.10.60.10">
    <property type="entry name" value="Zinc finger, CCHC-type"/>
    <property type="match status" value="1"/>
</dbReference>
<name>A0A6A2XCX4_HIBSY</name>
<keyword evidence="8" id="KW-1185">Reference proteome</keyword>
<dbReference type="Proteomes" id="UP000436088">
    <property type="component" value="Unassembled WGS sequence"/>
</dbReference>
<dbReference type="Pfam" id="PF00098">
    <property type="entry name" value="zf-CCHC"/>
    <property type="match status" value="1"/>
</dbReference>
<dbReference type="PANTHER" id="PTHR33680:SF1">
    <property type="entry name" value="OS05G0489500 PROTEIN"/>
    <property type="match status" value="1"/>
</dbReference>
<reference evidence="7" key="1">
    <citation type="submission" date="2019-09" db="EMBL/GenBank/DDBJ databases">
        <title>Draft genome information of white flower Hibiscus syriacus.</title>
        <authorList>
            <person name="Kim Y.-M."/>
        </authorList>
    </citation>
    <scope>NUCLEOTIDE SEQUENCE [LARGE SCALE GENOMIC DNA]</scope>
    <source>
        <strain evidence="7">YM2019G1</strain>
    </source>
</reference>
<evidence type="ECO:0000313" key="7">
    <source>
        <dbReference type="EMBL" id="KAE8673068.1"/>
    </source>
</evidence>
<dbReference type="PROSITE" id="PS51999">
    <property type="entry name" value="ZF_GRF"/>
    <property type="match status" value="1"/>
</dbReference>
<dbReference type="EMBL" id="VEPZ02001436">
    <property type="protein sequence ID" value="KAE8673068.1"/>
    <property type="molecule type" value="Genomic_DNA"/>
</dbReference>
<sequence length="105" mass="11587">MLTANTERNRGRMFYKCALRQENGGCDFFMWCDSDIASQTHSNAIPMPTKGSSFKSCNDQTVSTNALLSASRGHCNMNDPTNSAYTNRTGSSCFKCGKDGHWAKD</sequence>
<accession>A0A6A2XCX4</accession>
<feature type="domain" description="CCHC-type" evidence="5">
    <location>
        <begin position="93"/>
        <end position="105"/>
    </location>
</feature>
<dbReference type="Pfam" id="PF06839">
    <property type="entry name" value="Zn_ribbon_GRF"/>
    <property type="match status" value="1"/>
</dbReference>
<protein>
    <submittedName>
        <fullName evidence="7">Uncharacterized protein</fullName>
    </submittedName>
</protein>
<dbReference type="SUPFAM" id="SSF57756">
    <property type="entry name" value="Retrovirus zinc finger-like domains"/>
    <property type="match status" value="1"/>
</dbReference>
<dbReference type="GO" id="GO:0003676">
    <property type="term" value="F:nucleic acid binding"/>
    <property type="evidence" value="ECO:0007669"/>
    <property type="project" value="InterPro"/>
</dbReference>
<organism evidence="7 8">
    <name type="scientific">Hibiscus syriacus</name>
    <name type="common">Rose of Sharon</name>
    <dbReference type="NCBI Taxonomy" id="106335"/>
    <lineage>
        <taxon>Eukaryota</taxon>
        <taxon>Viridiplantae</taxon>
        <taxon>Streptophyta</taxon>
        <taxon>Embryophyta</taxon>
        <taxon>Tracheophyta</taxon>
        <taxon>Spermatophyta</taxon>
        <taxon>Magnoliopsida</taxon>
        <taxon>eudicotyledons</taxon>
        <taxon>Gunneridae</taxon>
        <taxon>Pentapetalae</taxon>
        <taxon>rosids</taxon>
        <taxon>malvids</taxon>
        <taxon>Malvales</taxon>
        <taxon>Malvaceae</taxon>
        <taxon>Malvoideae</taxon>
        <taxon>Hibiscus</taxon>
    </lineage>
</organism>
<evidence type="ECO:0000256" key="3">
    <source>
        <dbReference type="ARBA" id="ARBA00022833"/>
    </source>
</evidence>
<evidence type="ECO:0000256" key="1">
    <source>
        <dbReference type="ARBA" id="ARBA00022723"/>
    </source>
</evidence>
<comment type="caution">
    <text evidence="7">The sequence shown here is derived from an EMBL/GenBank/DDBJ whole genome shotgun (WGS) entry which is preliminary data.</text>
</comment>
<evidence type="ECO:0000256" key="2">
    <source>
        <dbReference type="ARBA" id="ARBA00022771"/>
    </source>
</evidence>
<evidence type="ECO:0000256" key="4">
    <source>
        <dbReference type="PROSITE-ProRule" id="PRU00047"/>
    </source>
</evidence>
<dbReference type="GO" id="GO:0008270">
    <property type="term" value="F:zinc ion binding"/>
    <property type="evidence" value="ECO:0007669"/>
    <property type="project" value="UniProtKB-KW"/>
</dbReference>
<evidence type="ECO:0000259" key="6">
    <source>
        <dbReference type="PROSITE" id="PS51999"/>
    </source>
</evidence>